<organism evidence="1 2">
    <name type="scientific">Streptococcus himalayensis</name>
    <dbReference type="NCBI Taxonomy" id="1888195"/>
    <lineage>
        <taxon>Bacteria</taxon>
        <taxon>Bacillati</taxon>
        <taxon>Bacillota</taxon>
        <taxon>Bacilli</taxon>
        <taxon>Lactobacillales</taxon>
        <taxon>Streptococcaceae</taxon>
        <taxon>Streptococcus</taxon>
    </lineage>
</organism>
<evidence type="ECO:0000313" key="2">
    <source>
        <dbReference type="Proteomes" id="UP000660801"/>
    </source>
</evidence>
<reference evidence="1" key="2">
    <citation type="submission" date="2020-09" db="EMBL/GenBank/DDBJ databases">
        <authorList>
            <person name="Sun Q."/>
            <person name="Zhou Y."/>
        </authorList>
    </citation>
    <scope>NUCLEOTIDE SEQUENCE</scope>
    <source>
        <strain evidence="1">CGMCC 1.15533</strain>
    </source>
</reference>
<keyword evidence="2" id="KW-1185">Reference proteome</keyword>
<accession>A0A917EHV0</accession>
<dbReference type="EMBL" id="BMJN01000043">
    <property type="protein sequence ID" value="GGE36892.1"/>
    <property type="molecule type" value="Genomic_DNA"/>
</dbReference>
<gene>
    <name evidence="1" type="ORF">GCM10011510_17840</name>
</gene>
<protein>
    <submittedName>
        <fullName evidence="1">Uncharacterized protein</fullName>
    </submittedName>
</protein>
<dbReference type="AlphaFoldDB" id="A0A917EHV0"/>
<comment type="caution">
    <text evidence="1">The sequence shown here is derived from an EMBL/GenBank/DDBJ whole genome shotgun (WGS) entry which is preliminary data.</text>
</comment>
<evidence type="ECO:0000313" key="1">
    <source>
        <dbReference type="EMBL" id="GGE36892.1"/>
    </source>
</evidence>
<proteinExistence type="predicted"/>
<sequence>MKIFIIDGSNWRGMAHYSPSLDVVYISDRVPKSEHVQLIEAVKQKGTIWR</sequence>
<name>A0A917EHV0_9STRE</name>
<dbReference type="Proteomes" id="UP000660801">
    <property type="component" value="Unassembled WGS sequence"/>
</dbReference>
<reference evidence="1" key="1">
    <citation type="journal article" date="2014" name="Int. J. Syst. Evol. Microbiol.">
        <title>Complete genome sequence of Corynebacterium casei LMG S-19264T (=DSM 44701T), isolated from a smear-ripened cheese.</title>
        <authorList>
            <consortium name="US DOE Joint Genome Institute (JGI-PGF)"/>
            <person name="Walter F."/>
            <person name="Albersmeier A."/>
            <person name="Kalinowski J."/>
            <person name="Ruckert C."/>
        </authorList>
    </citation>
    <scope>NUCLEOTIDE SEQUENCE</scope>
    <source>
        <strain evidence="1">CGMCC 1.15533</strain>
    </source>
</reference>